<keyword evidence="3" id="KW-1185">Reference proteome</keyword>
<name>A0A8T0QK25_PANVG</name>
<feature type="compositionally biased region" description="Basic and acidic residues" evidence="1">
    <location>
        <begin position="151"/>
        <end position="177"/>
    </location>
</feature>
<dbReference type="AlphaFoldDB" id="A0A8T0QK25"/>
<feature type="region of interest" description="Disordered" evidence="1">
    <location>
        <begin position="151"/>
        <end position="191"/>
    </location>
</feature>
<comment type="caution">
    <text evidence="2">The sequence shown here is derived from an EMBL/GenBank/DDBJ whole genome shotgun (WGS) entry which is preliminary data.</text>
</comment>
<proteinExistence type="predicted"/>
<accession>A0A8T0QK25</accession>
<protein>
    <submittedName>
        <fullName evidence="2">Uncharacterized protein</fullName>
    </submittedName>
</protein>
<dbReference type="EMBL" id="CM029049">
    <property type="protein sequence ID" value="KAG2574043.1"/>
    <property type="molecule type" value="Genomic_DNA"/>
</dbReference>
<sequence length="191" mass="21014">MHTPQQLAAAWHRHAAAIKRQAYAFEPAPLSGLGMSAKRARGPAGHMMAQSRCDMHAGLPKARRQQKQKQRRPAAFGRMSPAIIAEPLLNFPRLILSSAFLPCAPLSPAPHRHKSWQRSRLQLARQPPFLSLAQAIDVRAMNGHSGKQTWIRREKGTGGEDHPPGRAGHGMDGKREDGDEASFSIPLIEPL</sequence>
<evidence type="ECO:0000313" key="2">
    <source>
        <dbReference type="EMBL" id="KAG2574043.1"/>
    </source>
</evidence>
<organism evidence="2 3">
    <name type="scientific">Panicum virgatum</name>
    <name type="common">Blackwell switchgrass</name>
    <dbReference type="NCBI Taxonomy" id="38727"/>
    <lineage>
        <taxon>Eukaryota</taxon>
        <taxon>Viridiplantae</taxon>
        <taxon>Streptophyta</taxon>
        <taxon>Embryophyta</taxon>
        <taxon>Tracheophyta</taxon>
        <taxon>Spermatophyta</taxon>
        <taxon>Magnoliopsida</taxon>
        <taxon>Liliopsida</taxon>
        <taxon>Poales</taxon>
        <taxon>Poaceae</taxon>
        <taxon>PACMAD clade</taxon>
        <taxon>Panicoideae</taxon>
        <taxon>Panicodae</taxon>
        <taxon>Paniceae</taxon>
        <taxon>Panicinae</taxon>
        <taxon>Panicum</taxon>
        <taxon>Panicum sect. Hiantes</taxon>
    </lineage>
</organism>
<evidence type="ECO:0000313" key="3">
    <source>
        <dbReference type="Proteomes" id="UP000823388"/>
    </source>
</evidence>
<dbReference type="Proteomes" id="UP000823388">
    <property type="component" value="Chromosome 7K"/>
</dbReference>
<evidence type="ECO:0000256" key="1">
    <source>
        <dbReference type="SAM" id="MobiDB-lite"/>
    </source>
</evidence>
<gene>
    <name evidence="2" type="ORF">PVAP13_7KG304200</name>
</gene>
<reference evidence="2" key="1">
    <citation type="submission" date="2020-05" db="EMBL/GenBank/DDBJ databases">
        <title>WGS assembly of Panicum virgatum.</title>
        <authorList>
            <person name="Lovell J.T."/>
            <person name="Jenkins J."/>
            <person name="Shu S."/>
            <person name="Juenger T.E."/>
            <person name="Schmutz J."/>
        </authorList>
    </citation>
    <scope>NUCLEOTIDE SEQUENCE</scope>
    <source>
        <strain evidence="2">AP13</strain>
    </source>
</reference>